<dbReference type="Proteomes" id="UP001196413">
    <property type="component" value="Unassembled WGS sequence"/>
</dbReference>
<dbReference type="EMBL" id="JAHQIW010000171">
    <property type="protein sequence ID" value="KAJ1346435.1"/>
    <property type="molecule type" value="Genomic_DNA"/>
</dbReference>
<sequence length="56" mass="6442">MSNAEITPRFWNRARAKINAKQADRIFLLFLNLSNEDQSMAIDNVRIKVGQCSMTN</sequence>
<comment type="caution">
    <text evidence="1">The sequence shown here is derived from an EMBL/GenBank/DDBJ whole genome shotgun (WGS) entry which is preliminary data.</text>
</comment>
<keyword evidence="2" id="KW-1185">Reference proteome</keyword>
<evidence type="ECO:0000313" key="2">
    <source>
        <dbReference type="Proteomes" id="UP001196413"/>
    </source>
</evidence>
<accession>A0AAD5QG40</accession>
<proteinExistence type="predicted"/>
<name>A0AAD5QG40_PARTN</name>
<gene>
    <name evidence="1" type="ORF">KIN20_001212</name>
</gene>
<evidence type="ECO:0000313" key="1">
    <source>
        <dbReference type="EMBL" id="KAJ1346435.1"/>
    </source>
</evidence>
<protein>
    <submittedName>
        <fullName evidence="1">Uncharacterized protein</fullName>
    </submittedName>
</protein>
<reference evidence="1" key="1">
    <citation type="submission" date="2021-06" db="EMBL/GenBank/DDBJ databases">
        <title>Parelaphostrongylus tenuis whole genome reference sequence.</title>
        <authorList>
            <person name="Garwood T.J."/>
            <person name="Larsen P.A."/>
            <person name="Fountain-Jones N.M."/>
            <person name="Garbe J.R."/>
            <person name="Macchietto M.G."/>
            <person name="Kania S.A."/>
            <person name="Gerhold R.W."/>
            <person name="Richards J.E."/>
            <person name="Wolf T.M."/>
        </authorList>
    </citation>
    <scope>NUCLEOTIDE SEQUENCE</scope>
    <source>
        <strain evidence="1">MNPRO001-30</strain>
        <tissue evidence="1">Meninges</tissue>
    </source>
</reference>
<organism evidence="1 2">
    <name type="scientific">Parelaphostrongylus tenuis</name>
    <name type="common">Meningeal worm</name>
    <dbReference type="NCBI Taxonomy" id="148309"/>
    <lineage>
        <taxon>Eukaryota</taxon>
        <taxon>Metazoa</taxon>
        <taxon>Ecdysozoa</taxon>
        <taxon>Nematoda</taxon>
        <taxon>Chromadorea</taxon>
        <taxon>Rhabditida</taxon>
        <taxon>Rhabditina</taxon>
        <taxon>Rhabditomorpha</taxon>
        <taxon>Strongyloidea</taxon>
        <taxon>Metastrongylidae</taxon>
        <taxon>Parelaphostrongylus</taxon>
    </lineage>
</organism>
<dbReference type="AlphaFoldDB" id="A0AAD5QG40"/>